<dbReference type="GO" id="GO:0005929">
    <property type="term" value="C:cilium"/>
    <property type="evidence" value="ECO:0007669"/>
    <property type="project" value="TreeGrafter"/>
</dbReference>
<reference evidence="2 3" key="1">
    <citation type="submission" date="2016-08" db="EMBL/GenBank/DDBJ databases">
        <title>A Parts List for Fungal Cellulosomes Revealed by Comparative Genomics.</title>
        <authorList>
            <consortium name="DOE Joint Genome Institute"/>
            <person name="Haitjema C.H."/>
            <person name="Gilmore S.P."/>
            <person name="Henske J.K."/>
            <person name="Solomon K.V."/>
            <person name="De Groot R."/>
            <person name="Kuo A."/>
            <person name="Mondo S.J."/>
            <person name="Salamov A.A."/>
            <person name="Labutti K."/>
            <person name="Zhao Z."/>
            <person name="Chiniquy J."/>
            <person name="Barry K."/>
            <person name="Brewer H.M."/>
            <person name="Purvine S.O."/>
            <person name="Wright A.T."/>
            <person name="Boxma B."/>
            <person name="Van Alen T."/>
            <person name="Hackstein J.H."/>
            <person name="Baker S.E."/>
            <person name="Grigoriev I.V."/>
            <person name="O'Malley M.A."/>
        </authorList>
    </citation>
    <scope>NUCLEOTIDE SEQUENCE [LARGE SCALE GENOMIC DNA]</scope>
    <source>
        <strain evidence="2 3">G1</strain>
    </source>
</reference>
<dbReference type="InterPro" id="IPR056343">
    <property type="entry name" value="CFAP47_dom"/>
</dbReference>
<keyword evidence="3" id="KW-1185">Reference proteome</keyword>
<dbReference type="PROSITE" id="PS50021">
    <property type="entry name" value="CH"/>
    <property type="match status" value="1"/>
</dbReference>
<dbReference type="Pfam" id="PF26579">
    <property type="entry name" value="Ig_CFAP47"/>
    <property type="match status" value="1"/>
</dbReference>
<feature type="domain" description="Calponin-homology (CH)" evidence="1">
    <location>
        <begin position="1047"/>
        <end position="1163"/>
    </location>
</feature>
<dbReference type="STRING" id="1754190.A0A1Y2A4X0"/>
<dbReference type="OrthoDB" id="10060824at2759"/>
<protein>
    <recommendedName>
        <fullName evidence="1">Calponin-homology (CH) domain-containing protein</fullName>
    </recommendedName>
</protein>
<dbReference type="EMBL" id="MCOG01000326">
    <property type="protein sequence ID" value="ORY17542.1"/>
    <property type="molecule type" value="Genomic_DNA"/>
</dbReference>
<accession>A0A1Y2A4X0</accession>
<dbReference type="Proteomes" id="UP000193920">
    <property type="component" value="Unassembled WGS sequence"/>
</dbReference>
<dbReference type="GO" id="GO:0060271">
    <property type="term" value="P:cilium assembly"/>
    <property type="evidence" value="ECO:0007669"/>
    <property type="project" value="TreeGrafter"/>
</dbReference>
<dbReference type="InterPro" id="IPR013783">
    <property type="entry name" value="Ig-like_fold"/>
</dbReference>
<dbReference type="InterPro" id="IPR001715">
    <property type="entry name" value="CH_dom"/>
</dbReference>
<dbReference type="SUPFAM" id="SSF47576">
    <property type="entry name" value="Calponin-homology domain, CH-domain"/>
    <property type="match status" value="1"/>
</dbReference>
<dbReference type="InterPro" id="IPR058952">
    <property type="entry name" value="Ig_CFAP47"/>
</dbReference>
<organism evidence="2 3">
    <name type="scientific">Neocallimastix californiae</name>
    <dbReference type="NCBI Taxonomy" id="1754190"/>
    <lineage>
        <taxon>Eukaryota</taxon>
        <taxon>Fungi</taxon>
        <taxon>Fungi incertae sedis</taxon>
        <taxon>Chytridiomycota</taxon>
        <taxon>Chytridiomycota incertae sedis</taxon>
        <taxon>Neocallimastigomycetes</taxon>
        <taxon>Neocallimastigales</taxon>
        <taxon>Neocallimastigaceae</taxon>
        <taxon>Neocallimastix</taxon>
    </lineage>
</organism>
<dbReference type="InterPro" id="IPR036872">
    <property type="entry name" value="CH_dom_sf"/>
</dbReference>
<evidence type="ECO:0000259" key="1">
    <source>
        <dbReference type="PROSITE" id="PS50021"/>
    </source>
</evidence>
<sequence>MIFSSTKTIDFGKISCHSVNHFPLNILNCTMNKIPIHIKFENNDLINNNIEISPNQRSISPMDIGGFDVIFKSNEPGTYTINLEYSICNRYLYKIPIRAVVVPAKIEVDTNVLDFNINFNELNREEVENSNEYNRDELSTSQSDKEFINNYIDLPYEEKVLKLKNPGNYNVKYSWSLLQSENNNSLLCTEVPNISTLLNCSGIFYVEQREGVIEKNSTKSINIRYYPCIKSKNDYVLILNTIDYDNNQIINSIHINCSAFISGSKCSLIQTSKSGIFDFGILCKSNPKKEFSFDSFNYGEHQHLFLNQNFKIIRIRNKGNNSSFYCIKPYSNSEIFIENSYGIIEADSTLELKVWINPTKIRFKEDFIEVIIFGEGKTITIPIKYECVAQKIGIYKSECEFKLKTIIGNSFSGNVKLINSSRATATLLLDLRKYPEFEIKYSKTMKFISPTEILSKTISNGINENNIKYLGIRELPQTSDLVNYFESIENFTYDVSEKSNIYLIDIPPNEIIDFQIIYKPEKVGTYKFNIPIQCLDNNDNLNIPFFAVSTVSPLALSKLQVYFKNTIIRELYDELYIPENIEEIEMTNQSDSTIKWKLEYSNGGKNKDIFIFSEISGTIDVYKSINLSISFKPKTIGSFSENINIYFGNDDYSNVICITLNGNSVKPYILFDPPELYFPIVPYNEVSVLTFGIINYGCNRNELKSKIQNSVLEQIGYFDIFFPEGRLLKSSGEKLNVILQFVSTNRKANPVSFSTTISFSEDYPNSTIYYLPIYGASSNSCFTLYSYLWNLEFIRSQDESNKKTLEIEKKDGIKLSPLEIIKENKNKLRSISFSEQFYTPNGIKLNENNYEEYNNHLDDLADVATRWLSNSTNYNITEEPFPKCFVDNHGDPIIEIINNLSENKENKLKRAIYNKNIKIKEKVILYYKQYIEIINYLKMNGGLVSNINPLYLLSKDSFIILQDELIKEKYGKPISALNNELRIYYTKCRDYYNIMSKEVWVTILFQIINAFIFKNITIKQYMNFSNNLNRKKSELIDELQNYKNINSTSEQILYKWIKNVLDKDIENEKNDYSYTYLINKNLQDFTILSDLVCAYIPSLRTRFNEINRKNQSQANCERNSKIFMRVMDELLCTNYPKMSPGKVILGNIYEILLLLAFLYQLLPNISKVQTIEFSGKLREPITKTIEIINNSYQSLSYAIIQDGSLDFKLNLPEEENNILNLKEKSSKSIDINFVGKFSKHVSSYLRFIPKSLSFNNVSIINYKLVSNINKATLEGIINIESPLFKTPPCSINIDIKNPYEIEGIFKIILHEEENENVYTTCTAFKLSKNEIKLLPNKAVPFTVSFIPTELKNYKCILHFINEKIGEFMYKIEGNTIYPLPTEIYQWSCRTLKTLYKTINIPFINKNKKKVLKLLKNEKNLNNSNSEENDNNKKINKYIYKIEYSSEFFSGPKEISFNTETEIKNFENNGFDIPITFTPEYSGKYSCYIVVKRNDKKDIRVYLINCISIPDGKKAKLEFSAPSRKEIIQNIPIINNTDNSWTIKSNLKGNNFTSPVMINVKAHSSEDFPVMFKSQIPCRNEGHLILSNLQTNQKYEFDLLGISTEPLAEDNVKINGKAREMISYSFPVHNYTDQDDYFTISTDLPIISSKTLLFIKGGETEYCNVKLFPKSSGMYKNSITFTNENMTNYVWYNVELYVDKPDPEGQIILSSDVRKSITLVLNISNKTEKTVQYKIMYKGDCLSGKKSISILPNSIYEYELTYAPILSGKSTGYLMFHNEFIGDFWYILNFEAKDSPPIELPFMECPLGKNASQSIILSNPTNQTVNIDIQSTNIREFQVINYDMIESKTRRTGLSSLILNPNERKKLGIHYWPSSLNQKSHAKITFSSNIIGNTVYLLEGHGTMPELMDETLITAILGNITTSILSFNNPLLYPVNVKIELISETNAFQLLMKKNIFHVLSNGNIEIPFTFIPKGVMKYNAILNITTETGLCFSYPLTGVVETSVKSPTLLIEGNCKQLTEKTLEFPLINYIFNKRKLKNKEKIFNINVENENNTYDQSIENLKLSLEKIKIEDDKNIIMSIKALFSPCQVIDKKVYLIVIDNTSGGRWKYNLHLISHPPPIDDIITIEGSINKSNYLSFKIKNNSNEIKKFRAFFDESSPPEFSIQPEYGQLVPESQCSENDNQFIITYKPTYYGKILSGRLNIVCKDISWSYLVRGVIPKFNLSKARKSTFSNIIKNNTPSASTYKTRKMNFIKRNLNSFKK</sequence>
<evidence type="ECO:0000313" key="3">
    <source>
        <dbReference type="Proteomes" id="UP000193920"/>
    </source>
</evidence>
<dbReference type="PANTHER" id="PTHR45912:SF3">
    <property type="entry name" value="CILIA- AND FLAGELLA-ASSOCIATED PROTEIN 47"/>
    <property type="match status" value="1"/>
</dbReference>
<gene>
    <name evidence="2" type="ORF">LY90DRAFT_677312</name>
</gene>
<dbReference type="Gene3D" id="2.60.40.10">
    <property type="entry name" value="Immunoglobulins"/>
    <property type="match status" value="4"/>
</dbReference>
<proteinExistence type="predicted"/>
<name>A0A1Y2A4X0_9FUNG</name>
<dbReference type="PANTHER" id="PTHR45912">
    <property type="entry name" value="CILIA- AND FLAGELLA-ASSOCIATED PROTEIN 47"/>
    <property type="match status" value="1"/>
</dbReference>
<comment type="caution">
    <text evidence="2">The sequence shown here is derived from an EMBL/GenBank/DDBJ whole genome shotgun (WGS) entry which is preliminary data.</text>
</comment>
<dbReference type="Pfam" id="PF24529">
    <property type="entry name" value="CFAP47"/>
    <property type="match status" value="1"/>
</dbReference>
<evidence type="ECO:0000313" key="2">
    <source>
        <dbReference type="EMBL" id="ORY17542.1"/>
    </source>
</evidence>